<feature type="compositionally biased region" description="Low complexity" evidence="1">
    <location>
        <begin position="143"/>
        <end position="160"/>
    </location>
</feature>
<dbReference type="STRING" id="145388.A0A0D2MNU2"/>
<gene>
    <name evidence="2" type="ORF">MNEG_3584</name>
</gene>
<organism evidence="2 3">
    <name type="scientific">Monoraphidium neglectum</name>
    <dbReference type="NCBI Taxonomy" id="145388"/>
    <lineage>
        <taxon>Eukaryota</taxon>
        <taxon>Viridiplantae</taxon>
        <taxon>Chlorophyta</taxon>
        <taxon>core chlorophytes</taxon>
        <taxon>Chlorophyceae</taxon>
        <taxon>CS clade</taxon>
        <taxon>Sphaeropleales</taxon>
        <taxon>Selenastraceae</taxon>
        <taxon>Monoraphidium</taxon>
    </lineage>
</organism>
<dbReference type="OrthoDB" id="2147978at2759"/>
<dbReference type="Proteomes" id="UP000054498">
    <property type="component" value="Unassembled WGS sequence"/>
</dbReference>
<feature type="region of interest" description="Disordered" evidence="1">
    <location>
        <begin position="143"/>
        <end position="186"/>
    </location>
</feature>
<keyword evidence="3" id="KW-1185">Reference proteome</keyword>
<evidence type="ECO:0000313" key="2">
    <source>
        <dbReference type="EMBL" id="KIZ04375.1"/>
    </source>
</evidence>
<name>A0A0D2MNU2_9CHLO</name>
<dbReference type="KEGG" id="mng:MNEG_3584"/>
<evidence type="ECO:0008006" key="4">
    <source>
        <dbReference type="Google" id="ProtNLM"/>
    </source>
</evidence>
<reference evidence="2 3" key="1">
    <citation type="journal article" date="2013" name="BMC Genomics">
        <title>Reconstruction of the lipid metabolism for the microalga Monoraphidium neglectum from its genome sequence reveals characteristics suitable for biofuel production.</title>
        <authorList>
            <person name="Bogen C."/>
            <person name="Al-Dilaimi A."/>
            <person name="Albersmeier A."/>
            <person name="Wichmann J."/>
            <person name="Grundmann M."/>
            <person name="Rupp O."/>
            <person name="Lauersen K.J."/>
            <person name="Blifernez-Klassen O."/>
            <person name="Kalinowski J."/>
            <person name="Goesmann A."/>
            <person name="Mussgnug J.H."/>
            <person name="Kruse O."/>
        </authorList>
    </citation>
    <scope>NUCLEOTIDE SEQUENCE [LARGE SCALE GENOMIC DNA]</scope>
    <source>
        <strain evidence="2 3">SAG 48.87</strain>
    </source>
</reference>
<dbReference type="PANTHER" id="PTHR40637:SF1">
    <property type="entry name" value="ESSS SUBUNIT OF NADH:UBIQUINONE OXIDOREDUCTASE (COMPLEX I) PROTEIN"/>
    <property type="match status" value="1"/>
</dbReference>
<sequence length="227" mass="25394">MLRRASLQALRHLRPKGGHGWPGGSFWSEGTQTGRNGYLFGESPPPPGQKRKWESWEFMTYTSFGIAAMMAWFIAHGPDNTLQAWALPHALKELEEEDAIFEAIINSVSGTRDSASSSSAGGGHSRLQEQVCQLQQLQVQGRQEQRQQRQQRQQRLQRQQHGAISAATGRFLTTGRGCGQGKRKHDAELRAEKTALLRAAGKDPDRYYDAVLMRNEFEVLQAQHGNA</sequence>
<dbReference type="GeneID" id="25736462"/>
<dbReference type="AlphaFoldDB" id="A0A0D2MNU2"/>
<evidence type="ECO:0000256" key="1">
    <source>
        <dbReference type="SAM" id="MobiDB-lite"/>
    </source>
</evidence>
<dbReference type="PANTHER" id="PTHR40637">
    <property type="entry name" value="ESSS SUBUNIT OF NADH:UBIQUINONE OXIDOREDUCTASE (COMPLEX I) PROTEIN"/>
    <property type="match status" value="1"/>
</dbReference>
<proteinExistence type="predicted"/>
<dbReference type="RefSeq" id="XP_013903394.1">
    <property type="nucleotide sequence ID" value="XM_014047940.1"/>
</dbReference>
<accession>A0A0D2MNU2</accession>
<protein>
    <recommendedName>
        <fullName evidence="4">Complex I-ESSS</fullName>
    </recommendedName>
</protein>
<evidence type="ECO:0000313" key="3">
    <source>
        <dbReference type="Proteomes" id="UP000054498"/>
    </source>
</evidence>
<dbReference type="EMBL" id="KK100675">
    <property type="protein sequence ID" value="KIZ04375.1"/>
    <property type="molecule type" value="Genomic_DNA"/>
</dbReference>